<dbReference type="AlphaFoldDB" id="A0A4R6T0H5"/>
<evidence type="ECO:0000313" key="5">
    <source>
        <dbReference type="Proteomes" id="UP000295620"/>
    </source>
</evidence>
<gene>
    <name evidence="4" type="ORF">ATK78_1042</name>
</gene>
<feature type="transmembrane region" description="Helical" evidence="2">
    <location>
        <begin position="18"/>
        <end position="39"/>
    </location>
</feature>
<comment type="caution">
    <text evidence="4">The sequence shown here is derived from an EMBL/GenBank/DDBJ whole genome shotgun (WGS) entry which is preliminary data.</text>
</comment>
<sequence>MDIIIEEEVSAKKRKKTIILVFIVLVLIISSVLILRSFFKPAIDPAEFVTAKAAVGNIENTINATGEVLPEFEEILTSPINAALRNVIMDAGTKVKAGQSILTLDKSAAQTDVDKLKFQIESKENEIRKLKLDLTKTFYDINSNNNIKQLRISNLKDAVSSAKRLFKAGGGTKEEIDQAELNLKVAELEKQQLENEIKNKQQTMKIEIREAEIALAIQRNEQAALTRKLDLANIVATRDGVVTWVNKNIGASIKEGESLARIADLSSYKLAGSISDNFLDQIHNNMVAIIKINDSQLRGSIVNVSPSVNNAIVSFDIKLDEKNNKLLRPNMKVDVFLITETRNQVVRIENGPAFKGSNLQEVFVIKGDKAERRTVKTGLSNFDYIEILSGIKAGETVITSDMSNYLHTKEIVINK</sequence>
<evidence type="ECO:0000256" key="1">
    <source>
        <dbReference type="SAM" id="Coils"/>
    </source>
</evidence>
<dbReference type="GO" id="GO:1990281">
    <property type="term" value="C:efflux pump complex"/>
    <property type="evidence" value="ECO:0007669"/>
    <property type="project" value="TreeGrafter"/>
</dbReference>
<dbReference type="Pfam" id="PF25967">
    <property type="entry name" value="RND-MFP_C"/>
    <property type="match status" value="1"/>
</dbReference>
<keyword evidence="2" id="KW-0472">Membrane</keyword>
<dbReference type="Gene3D" id="2.40.420.20">
    <property type="match status" value="1"/>
</dbReference>
<dbReference type="GO" id="GO:0015562">
    <property type="term" value="F:efflux transmembrane transporter activity"/>
    <property type="evidence" value="ECO:0007669"/>
    <property type="project" value="InterPro"/>
</dbReference>
<accession>A0A4R6T0H5</accession>
<evidence type="ECO:0000256" key="2">
    <source>
        <dbReference type="SAM" id="Phobius"/>
    </source>
</evidence>
<dbReference type="Proteomes" id="UP000295620">
    <property type="component" value="Unassembled WGS sequence"/>
</dbReference>
<dbReference type="PANTHER" id="PTHR30469">
    <property type="entry name" value="MULTIDRUG RESISTANCE PROTEIN MDTA"/>
    <property type="match status" value="1"/>
</dbReference>
<name>A0A4R6T0H5_9SPHI</name>
<reference evidence="4 5" key="1">
    <citation type="submission" date="2019-03" db="EMBL/GenBank/DDBJ databases">
        <title>Genomic Encyclopedia of Archaeal and Bacterial Type Strains, Phase II (KMG-II): from individual species to whole genera.</title>
        <authorList>
            <person name="Goeker M."/>
        </authorList>
    </citation>
    <scope>NUCLEOTIDE SEQUENCE [LARGE SCALE GENOMIC DNA]</scope>
    <source>
        <strain evidence="4 5">DSM 19035</strain>
    </source>
</reference>
<keyword evidence="1" id="KW-0175">Coiled coil</keyword>
<keyword evidence="2" id="KW-1133">Transmembrane helix</keyword>
<dbReference type="RefSeq" id="WP_133574946.1">
    <property type="nucleotide sequence ID" value="NZ_SNYC01000003.1"/>
</dbReference>
<protein>
    <submittedName>
        <fullName evidence="4">HlyD family secretion protein</fullName>
    </submittedName>
</protein>
<dbReference type="SUPFAM" id="SSF56954">
    <property type="entry name" value="Outer membrane efflux proteins (OEP)"/>
    <property type="match status" value="1"/>
</dbReference>
<keyword evidence="5" id="KW-1185">Reference proteome</keyword>
<evidence type="ECO:0000313" key="4">
    <source>
        <dbReference type="EMBL" id="TDQ11912.1"/>
    </source>
</evidence>
<feature type="coiled-coil region" evidence="1">
    <location>
        <begin position="106"/>
        <end position="133"/>
    </location>
</feature>
<dbReference type="OrthoDB" id="9806939at2"/>
<feature type="domain" description="Multidrug resistance protein MdtA-like C-terminal permuted SH3" evidence="3">
    <location>
        <begin position="361"/>
        <end position="402"/>
    </location>
</feature>
<dbReference type="Gene3D" id="1.20.1600.10">
    <property type="entry name" value="Outer membrane efflux proteins (OEP)"/>
    <property type="match status" value="1"/>
</dbReference>
<dbReference type="Gene3D" id="2.40.30.170">
    <property type="match status" value="1"/>
</dbReference>
<dbReference type="InterPro" id="IPR058627">
    <property type="entry name" value="MdtA-like_C"/>
</dbReference>
<feature type="coiled-coil region" evidence="1">
    <location>
        <begin position="176"/>
        <end position="228"/>
    </location>
</feature>
<organism evidence="4 5">
    <name type="scientific">Pedobacter metabolipauper</name>
    <dbReference type="NCBI Taxonomy" id="425513"/>
    <lineage>
        <taxon>Bacteria</taxon>
        <taxon>Pseudomonadati</taxon>
        <taxon>Bacteroidota</taxon>
        <taxon>Sphingobacteriia</taxon>
        <taxon>Sphingobacteriales</taxon>
        <taxon>Sphingobacteriaceae</taxon>
        <taxon>Pedobacter</taxon>
    </lineage>
</organism>
<evidence type="ECO:0000259" key="3">
    <source>
        <dbReference type="Pfam" id="PF25967"/>
    </source>
</evidence>
<dbReference type="PANTHER" id="PTHR30469:SF33">
    <property type="entry name" value="SLR1207 PROTEIN"/>
    <property type="match status" value="1"/>
</dbReference>
<proteinExistence type="predicted"/>
<dbReference type="EMBL" id="SNYC01000003">
    <property type="protein sequence ID" value="TDQ11912.1"/>
    <property type="molecule type" value="Genomic_DNA"/>
</dbReference>
<keyword evidence="2" id="KW-0812">Transmembrane</keyword>